<evidence type="ECO:0000313" key="1">
    <source>
        <dbReference type="EMBL" id="KAF5327422.1"/>
    </source>
</evidence>
<reference evidence="1 2" key="1">
    <citation type="journal article" date="2020" name="ISME J.">
        <title>Uncovering the hidden diversity of litter-decomposition mechanisms in mushroom-forming fungi.</title>
        <authorList>
            <person name="Floudas D."/>
            <person name="Bentzer J."/>
            <person name="Ahren D."/>
            <person name="Johansson T."/>
            <person name="Persson P."/>
            <person name="Tunlid A."/>
        </authorList>
    </citation>
    <scope>NUCLEOTIDE SEQUENCE [LARGE SCALE GENOMIC DNA]</scope>
    <source>
        <strain evidence="1 2">CBS 101986</strain>
    </source>
</reference>
<proteinExistence type="predicted"/>
<evidence type="ECO:0000313" key="2">
    <source>
        <dbReference type="Proteomes" id="UP000567179"/>
    </source>
</evidence>
<protein>
    <submittedName>
        <fullName evidence="1">Uncharacterized protein</fullName>
    </submittedName>
</protein>
<accession>A0A8H5BQ13</accession>
<organism evidence="1 2">
    <name type="scientific">Psilocybe cf. subviscida</name>
    <dbReference type="NCBI Taxonomy" id="2480587"/>
    <lineage>
        <taxon>Eukaryota</taxon>
        <taxon>Fungi</taxon>
        <taxon>Dikarya</taxon>
        <taxon>Basidiomycota</taxon>
        <taxon>Agaricomycotina</taxon>
        <taxon>Agaricomycetes</taxon>
        <taxon>Agaricomycetidae</taxon>
        <taxon>Agaricales</taxon>
        <taxon>Agaricineae</taxon>
        <taxon>Strophariaceae</taxon>
        <taxon>Psilocybe</taxon>
    </lineage>
</organism>
<name>A0A8H5BQ13_9AGAR</name>
<dbReference type="EMBL" id="JAACJJ010000014">
    <property type="protein sequence ID" value="KAF5327422.1"/>
    <property type="molecule type" value="Genomic_DNA"/>
</dbReference>
<dbReference type="AlphaFoldDB" id="A0A8H5BQ13"/>
<comment type="caution">
    <text evidence="1">The sequence shown here is derived from an EMBL/GenBank/DDBJ whole genome shotgun (WGS) entry which is preliminary data.</text>
</comment>
<gene>
    <name evidence="1" type="ORF">D9619_004691</name>
</gene>
<dbReference type="Proteomes" id="UP000567179">
    <property type="component" value="Unassembled WGS sequence"/>
</dbReference>
<sequence length="81" mass="8851">MVNWAGRTRNHLQRLVGSILPLEYRGTVSHCALTPTVMIIKMSMRIPASRVDTRNLLAVHGASIGIIVRSLIRSAKSDDAG</sequence>
<keyword evidence="2" id="KW-1185">Reference proteome</keyword>